<proteinExistence type="inferred from homology"/>
<evidence type="ECO:0000256" key="5">
    <source>
        <dbReference type="ARBA" id="ARBA00023128"/>
    </source>
</evidence>
<evidence type="ECO:0000256" key="10">
    <source>
        <dbReference type="SAM" id="Coils"/>
    </source>
</evidence>
<dbReference type="InterPro" id="IPR009068">
    <property type="entry name" value="uS15_NS1_RNA-bd_sf"/>
</dbReference>
<dbReference type="SMART" id="SM01387">
    <property type="entry name" value="Ribosomal_S15"/>
    <property type="match status" value="1"/>
</dbReference>
<dbReference type="InterPro" id="IPR000589">
    <property type="entry name" value="Ribosomal_uS15"/>
</dbReference>
<name>A0A9N9RM42_9DIPT</name>
<dbReference type="GO" id="GO:0003723">
    <property type="term" value="F:RNA binding"/>
    <property type="evidence" value="ECO:0007669"/>
    <property type="project" value="TreeGrafter"/>
</dbReference>
<evidence type="ECO:0000256" key="7">
    <source>
        <dbReference type="ARBA" id="ARBA00035249"/>
    </source>
</evidence>
<evidence type="ECO:0000256" key="9">
    <source>
        <dbReference type="RuleBase" id="RU003919"/>
    </source>
</evidence>
<evidence type="ECO:0000256" key="8">
    <source>
        <dbReference type="ARBA" id="ARBA00035528"/>
    </source>
</evidence>
<dbReference type="OrthoDB" id="441444at2759"/>
<keyword evidence="12" id="KW-1185">Reference proteome</keyword>
<sequence>MLLPKVINLICVKNVARRLLISTRNYPGMKHEVYDYIQWVRPAKIPATDPLKSGDLEKMKKIDGKTLLLNFERSKLLENANELVKRKFSVELNPRKEAVRLYVDEMIKKVQRHDSDYGSMEAKLAKMTAVIRAGQVALEENPKNKKMKQQIKELIEKRKKFLKFLRRYDYKRFEYMLEQLDIKYMPAPDHFHWIARKEAMRSLTKRFCRNIKENRLDTYKHILQAQQLEFLENKIKNLEFIRNEQVECKVPVTITNEQINKVKKQYEELKHQREEEDEVRRKNEVRDDYEIKL</sequence>
<evidence type="ECO:0000313" key="12">
    <source>
        <dbReference type="Proteomes" id="UP001153620"/>
    </source>
</evidence>
<evidence type="ECO:0000256" key="1">
    <source>
        <dbReference type="ARBA" id="ARBA00004173"/>
    </source>
</evidence>
<dbReference type="Pfam" id="PF00312">
    <property type="entry name" value="Ribosomal_S15"/>
    <property type="match status" value="1"/>
</dbReference>
<comment type="subcellular location">
    <subcellularLocation>
        <location evidence="1">Mitochondrion</location>
    </subcellularLocation>
</comment>
<dbReference type="PANTHER" id="PTHR46685:SF1">
    <property type="entry name" value="SMALL RIBOSOMAL SUBUNIT PROTEIN US15M"/>
    <property type="match status" value="1"/>
</dbReference>
<evidence type="ECO:0000256" key="2">
    <source>
        <dbReference type="ARBA" id="ARBA00008434"/>
    </source>
</evidence>
<gene>
    <name evidence="11" type="ORF">CHIRRI_LOCUS2425</name>
</gene>
<keyword evidence="10" id="KW-0175">Coiled coil</keyword>
<evidence type="ECO:0000313" key="11">
    <source>
        <dbReference type="EMBL" id="CAG9799458.1"/>
    </source>
</evidence>
<dbReference type="PANTHER" id="PTHR46685">
    <property type="entry name" value="28S RIBOSOMAL PROTEIN S15, MITOCHONDRIAL"/>
    <property type="match status" value="1"/>
</dbReference>
<reference evidence="11" key="2">
    <citation type="submission" date="2022-10" db="EMBL/GenBank/DDBJ databases">
        <authorList>
            <consortium name="ENA_rothamsted_submissions"/>
            <consortium name="culmorum"/>
            <person name="King R."/>
        </authorList>
    </citation>
    <scope>NUCLEOTIDE SEQUENCE</scope>
</reference>
<evidence type="ECO:0000256" key="3">
    <source>
        <dbReference type="ARBA" id="ARBA00022946"/>
    </source>
</evidence>
<dbReference type="EMBL" id="OU895877">
    <property type="protein sequence ID" value="CAG9799458.1"/>
    <property type="molecule type" value="Genomic_DNA"/>
</dbReference>
<keyword evidence="3" id="KW-0809">Transit peptide</keyword>
<dbReference type="AlphaFoldDB" id="A0A9N9RM42"/>
<evidence type="ECO:0000256" key="4">
    <source>
        <dbReference type="ARBA" id="ARBA00022980"/>
    </source>
</evidence>
<keyword evidence="6 9" id="KW-0687">Ribonucleoprotein</keyword>
<organism evidence="11 12">
    <name type="scientific">Chironomus riparius</name>
    <dbReference type="NCBI Taxonomy" id="315576"/>
    <lineage>
        <taxon>Eukaryota</taxon>
        <taxon>Metazoa</taxon>
        <taxon>Ecdysozoa</taxon>
        <taxon>Arthropoda</taxon>
        <taxon>Hexapoda</taxon>
        <taxon>Insecta</taxon>
        <taxon>Pterygota</taxon>
        <taxon>Neoptera</taxon>
        <taxon>Endopterygota</taxon>
        <taxon>Diptera</taxon>
        <taxon>Nematocera</taxon>
        <taxon>Chironomoidea</taxon>
        <taxon>Chironomidae</taxon>
        <taxon>Chironominae</taxon>
        <taxon>Chironomus</taxon>
    </lineage>
</organism>
<dbReference type="GO" id="GO:0032543">
    <property type="term" value="P:mitochondrial translation"/>
    <property type="evidence" value="ECO:0007669"/>
    <property type="project" value="TreeGrafter"/>
</dbReference>
<dbReference type="GO" id="GO:0005763">
    <property type="term" value="C:mitochondrial small ribosomal subunit"/>
    <property type="evidence" value="ECO:0007669"/>
    <property type="project" value="TreeGrafter"/>
</dbReference>
<dbReference type="Gene3D" id="1.10.287.10">
    <property type="entry name" value="S15/NS1, RNA-binding"/>
    <property type="match status" value="1"/>
</dbReference>
<dbReference type="GO" id="GO:0003735">
    <property type="term" value="F:structural constituent of ribosome"/>
    <property type="evidence" value="ECO:0007669"/>
    <property type="project" value="InterPro"/>
</dbReference>
<comment type="similarity">
    <text evidence="2 9">Belongs to the universal ribosomal protein uS15 family.</text>
</comment>
<reference evidence="11" key="1">
    <citation type="submission" date="2022-01" db="EMBL/GenBank/DDBJ databases">
        <authorList>
            <person name="King R."/>
        </authorList>
    </citation>
    <scope>NUCLEOTIDE SEQUENCE</scope>
</reference>
<evidence type="ECO:0000256" key="6">
    <source>
        <dbReference type="ARBA" id="ARBA00023274"/>
    </source>
</evidence>
<keyword evidence="4 9" id="KW-0689">Ribosomal protein</keyword>
<dbReference type="Proteomes" id="UP001153620">
    <property type="component" value="Chromosome 1"/>
</dbReference>
<accession>A0A9N9RM42</accession>
<dbReference type="SUPFAM" id="SSF47060">
    <property type="entry name" value="S15/NS1 RNA-binding domain"/>
    <property type="match status" value="1"/>
</dbReference>
<protein>
    <recommendedName>
        <fullName evidence="7">Small ribosomal subunit protein uS15m</fullName>
    </recommendedName>
    <alternativeName>
        <fullName evidence="8">28S ribosomal protein S15, mitochondrial</fullName>
    </alternativeName>
</protein>
<feature type="coiled-coil region" evidence="10">
    <location>
        <begin position="252"/>
        <end position="292"/>
    </location>
</feature>
<dbReference type="InterPro" id="IPR052137">
    <property type="entry name" value="uS15_ribosomal"/>
</dbReference>
<keyword evidence="5" id="KW-0496">Mitochondrion</keyword>